<protein>
    <submittedName>
        <fullName evidence="1">1227_t:CDS:1</fullName>
    </submittedName>
</protein>
<proteinExistence type="predicted"/>
<name>A0ACA9JYE3_9GLOM</name>
<sequence>MALTSRKKEKRSVPPTERKESHRVTRNGSSRTRQDKRNDRLFNKTQLIKKIEGHMRYLSNQKHNAPEEDNFIYRNQIQWFNRLKEVAKAADADDLLTFQSIYSEFNSKKNYDDEIKSLRKEIRHLKKELNREAAENENMRNENDENIDKLTSQIVKLTSDIELLRTNFKIVDAERNQNEIKMNDALAKRDDAERKYNIFMKQHENELRTRDERETALYSQIEILQNRVKDLESLFGVSTRNYRVVNNESSIYLSDRTDLYSRNTIVDDKDT</sequence>
<evidence type="ECO:0000313" key="2">
    <source>
        <dbReference type="Proteomes" id="UP000789702"/>
    </source>
</evidence>
<reference evidence="1" key="1">
    <citation type="submission" date="2021-06" db="EMBL/GenBank/DDBJ databases">
        <authorList>
            <person name="Kallberg Y."/>
            <person name="Tangrot J."/>
            <person name="Rosling A."/>
        </authorList>
    </citation>
    <scope>NUCLEOTIDE SEQUENCE</scope>
    <source>
        <strain evidence="1">IL203A</strain>
    </source>
</reference>
<keyword evidence="2" id="KW-1185">Reference proteome</keyword>
<comment type="caution">
    <text evidence="1">The sequence shown here is derived from an EMBL/GenBank/DDBJ whole genome shotgun (WGS) entry which is preliminary data.</text>
</comment>
<accession>A0ACA9JYE3</accession>
<dbReference type="Proteomes" id="UP000789702">
    <property type="component" value="Unassembled WGS sequence"/>
</dbReference>
<organism evidence="1 2">
    <name type="scientific">Dentiscutata heterogama</name>
    <dbReference type="NCBI Taxonomy" id="1316150"/>
    <lineage>
        <taxon>Eukaryota</taxon>
        <taxon>Fungi</taxon>
        <taxon>Fungi incertae sedis</taxon>
        <taxon>Mucoromycota</taxon>
        <taxon>Glomeromycotina</taxon>
        <taxon>Glomeromycetes</taxon>
        <taxon>Diversisporales</taxon>
        <taxon>Gigasporaceae</taxon>
        <taxon>Dentiscutata</taxon>
    </lineage>
</organism>
<gene>
    <name evidence="1" type="ORF">DHETER_LOCUS326</name>
</gene>
<dbReference type="EMBL" id="CAJVPU010000148">
    <property type="protein sequence ID" value="CAG8442029.1"/>
    <property type="molecule type" value="Genomic_DNA"/>
</dbReference>
<evidence type="ECO:0000313" key="1">
    <source>
        <dbReference type="EMBL" id="CAG8442029.1"/>
    </source>
</evidence>